<evidence type="ECO:0000313" key="4">
    <source>
        <dbReference type="EMBL" id="QNO16144.1"/>
    </source>
</evidence>
<proteinExistence type="predicted"/>
<dbReference type="SUPFAM" id="SSF52540">
    <property type="entry name" value="P-loop containing nucleoside triphosphate hydrolases"/>
    <property type="match status" value="1"/>
</dbReference>
<keyword evidence="5" id="KW-1185">Reference proteome</keyword>
<dbReference type="NCBIfam" id="TIGR02858">
    <property type="entry name" value="spore_III_AA"/>
    <property type="match status" value="1"/>
</dbReference>
<dbReference type="GO" id="GO:0005524">
    <property type="term" value="F:ATP binding"/>
    <property type="evidence" value="ECO:0007669"/>
    <property type="project" value="UniProtKB-KW"/>
</dbReference>
<gene>
    <name evidence="4" type="primary">spoIIIAA</name>
    <name evidence="4" type="ORF">HYG86_15880</name>
</gene>
<dbReference type="Proteomes" id="UP000516160">
    <property type="component" value="Chromosome"/>
</dbReference>
<dbReference type="InterPro" id="IPR014217">
    <property type="entry name" value="Spore_III_AA"/>
</dbReference>
<reference evidence="4 5" key="1">
    <citation type="submission" date="2020-07" db="EMBL/GenBank/DDBJ databases">
        <title>Alkalicella. sp. LB2 genome.</title>
        <authorList>
            <person name="Postec A."/>
            <person name="Quemeneur M."/>
        </authorList>
    </citation>
    <scope>NUCLEOTIDE SEQUENCE [LARGE SCALE GENOMIC DNA]</scope>
    <source>
        <strain evidence="4 5">LB2</strain>
    </source>
</reference>
<dbReference type="AlphaFoldDB" id="A0A7G9WBT2"/>
<feature type="domain" description="Stage III sporulation protein AA AAA+ ATPase" evidence="3">
    <location>
        <begin position="7"/>
        <end position="297"/>
    </location>
</feature>
<dbReference type="EMBL" id="CP058559">
    <property type="protein sequence ID" value="QNO16144.1"/>
    <property type="molecule type" value="Genomic_DNA"/>
</dbReference>
<evidence type="ECO:0000313" key="5">
    <source>
        <dbReference type="Proteomes" id="UP000516160"/>
    </source>
</evidence>
<dbReference type="Pfam" id="PF19568">
    <property type="entry name" value="Spore_III_AA"/>
    <property type="match status" value="1"/>
</dbReference>
<sequence>MENSFTQILMYFPSDIRPYVEQMLTKHPETLEEIRIRINRPLSFLIAGKEIHNLGTTVIDKETLEKIFHIITNYSYYSVEQELQNGYITIPGGHRIGICGKAVVEQGKIKTLVDINSLNFRLARQKKGVADKVLPYLFNNREFLSTIILSPPNCGKTTLLRDIIRNLAGTAKYHYKVAVIDERSELGGCYKGIPQLDLGLRSDIVDGCPKRDGMIMMIRAMSPHIVATDELGKKEDVEALEYAITAGVKVLTTVHGHDLHDLKKKPYFDHILHLKLFKRLVIMSNKKGMGTIEDIYSLETGKSVLGGVLNV</sequence>
<name>A0A7G9WBT2_ALKCA</name>
<dbReference type="PANTHER" id="PTHR20953:SF3">
    <property type="entry name" value="P-LOOP CONTAINING NUCLEOSIDE TRIPHOSPHATE HYDROLASES SUPERFAMILY PROTEIN"/>
    <property type="match status" value="1"/>
</dbReference>
<keyword evidence="2" id="KW-0067">ATP-binding</keyword>
<keyword evidence="1" id="KW-0547">Nucleotide-binding</keyword>
<dbReference type="PANTHER" id="PTHR20953">
    <property type="entry name" value="KINASE-RELATED"/>
    <property type="match status" value="1"/>
</dbReference>
<dbReference type="InterPro" id="IPR027417">
    <property type="entry name" value="P-loop_NTPase"/>
</dbReference>
<dbReference type="KEGG" id="acae:HYG86_15880"/>
<dbReference type="Gene3D" id="3.40.50.300">
    <property type="entry name" value="P-loop containing nucleotide triphosphate hydrolases"/>
    <property type="match status" value="1"/>
</dbReference>
<accession>A0A7G9WBT2</accession>
<evidence type="ECO:0000256" key="2">
    <source>
        <dbReference type="ARBA" id="ARBA00022840"/>
    </source>
</evidence>
<dbReference type="InterPro" id="IPR045735">
    <property type="entry name" value="Spore_III_AA_AAA+_ATPase"/>
</dbReference>
<protein>
    <submittedName>
        <fullName evidence="4">Stage III sporulation protein AA</fullName>
    </submittedName>
</protein>
<evidence type="ECO:0000256" key="1">
    <source>
        <dbReference type="ARBA" id="ARBA00022741"/>
    </source>
</evidence>
<dbReference type="RefSeq" id="WP_213166538.1">
    <property type="nucleotide sequence ID" value="NZ_CP058559.1"/>
</dbReference>
<evidence type="ECO:0000259" key="3">
    <source>
        <dbReference type="Pfam" id="PF19568"/>
    </source>
</evidence>
<organism evidence="4 5">
    <name type="scientific">Alkalicella caledoniensis</name>
    <dbReference type="NCBI Taxonomy" id="2731377"/>
    <lineage>
        <taxon>Bacteria</taxon>
        <taxon>Bacillati</taxon>
        <taxon>Bacillota</taxon>
        <taxon>Clostridia</taxon>
        <taxon>Eubacteriales</taxon>
        <taxon>Proteinivoracaceae</taxon>
        <taxon>Alkalicella</taxon>
    </lineage>
</organism>